<proteinExistence type="predicted"/>
<feature type="chain" id="PRO_5024285180" evidence="2">
    <location>
        <begin position="29"/>
        <end position="215"/>
    </location>
</feature>
<feature type="region of interest" description="Disordered" evidence="1">
    <location>
        <begin position="68"/>
        <end position="215"/>
    </location>
</feature>
<gene>
    <name evidence="3" type="ORF">A4U43_C05F13830</name>
</gene>
<organism evidence="3 4">
    <name type="scientific">Asparagus officinalis</name>
    <name type="common">Garden asparagus</name>
    <dbReference type="NCBI Taxonomy" id="4686"/>
    <lineage>
        <taxon>Eukaryota</taxon>
        <taxon>Viridiplantae</taxon>
        <taxon>Streptophyta</taxon>
        <taxon>Embryophyta</taxon>
        <taxon>Tracheophyta</taxon>
        <taxon>Spermatophyta</taxon>
        <taxon>Magnoliopsida</taxon>
        <taxon>Liliopsida</taxon>
        <taxon>Asparagales</taxon>
        <taxon>Asparagaceae</taxon>
        <taxon>Asparagoideae</taxon>
        <taxon>Asparagus</taxon>
    </lineage>
</organism>
<dbReference type="AlphaFoldDB" id="A0A5P1EVT2"/>
<protein>
    <submittedName>
        <fullName evidence="3">Uncharacterized protein</fullName>
    </submittedName>
</protein>
<evidence type="ECO:0000313" key="3">
    <source>
        <dbReference type="EMBL" id="ONK68601.1"/>
    </source>
</evidence>
<dbReference type="Gramene" id="ONK68601">
    <property type="protein sequence ID" value="ONK68601"/>
    <property type="gene ID" value="A4U43_C05F13830"/>
</dbReference>
<dbReference type="Proteomes" id="UP000243459">
    <property type="component" value="Chromosome 5"/>
</dbReference>
<evidence type="ECO:0000313" key="4">
    <source>
        <dbReference type="Proteomes" id="UP000243459"/>
    </source>
</evidence>
<feature type="compositionally biased region" description="Polar residues" evidence="1">
    <location>
        <begin position="181"/>
        <end position="193"/>
    </location>
</feature>
<feature type="compositionally biased region" description="Basic residues" evidence="1">
    <location>
        <begin position="141"/>
        <end position="156"/>
    </location>
</feature>
<feature type="compositionally biased region" description="Basic and acidic residues" evidence="1">
    <location>
        <begin position="197"/>
        <end position="207"/>
    </location>
</feature>
<evidence type="ECO:0000256" key="1">
    <source>
        <dbReference type="SAM" id="MobiDB-lite"/>
    </source>
</evidence>
<dbReference type="EMBL" id="CM007385">
    <property type="protein sequence ID" value="ONK68601.1"/>
    <property type="molecule type" value="Genomic_DNA"/>
</dbReference>
<keyword evidence="4" id="KW-1185">Reference proteome</keyword>
<feature type="signal peptide" evidence="2">
    <location>
        <begin position="1"/>
        <end position="28"/>
    </location>
</feature>
<keyword evidence="2" id="KW-0732">Signal</keyword>
<accession>A0A5P1EVT2</accession>
<sequence length="215" mass="23873">MASKEKMSVIRHLLCLLVLTILVSSCTCDEGGQDSWAAWAQEKVVEGLGPRQENAKVAARQMREMFGDAAKKAKDKISDVVPGDAKETTHSHKDKKSKHEEKGAKTHDSHKPEKAKIGPHVKIDPLPQDPEEVKGIAKITHPSRKSKEHKEHNKGKKEHEKKLNKAKHHGAPKHNVGMAYESTNPSSVGNSKGKQSHVAEDMKGEKIKRPHLKRD</sequence>
<name>A0A5P1EVT2_ASPOF</name>
<feature type="compositionally biased region" description="Basic and acidic residues" evidence="1">
    <location>
        <begin position="68"/>
        <end position="116"/>
    </location>
</feature>
<evidence type="ECO:0000256" key="2">
    <source>
        <dbReference type="SAM" id="SignalP"/>
    </source>
</evidence>
<reference evidence="4" key="1">
    <citation type="journal article" date="2017" name="Nat. Commun.">
        <title>The asparagus genome sheds light on the origin and evolution of a young Y chromosome.</title>
        <authorList>
            <person name="Harkess A."/>
            <person name="Zhou J."/>
            <person name="Xu C."/>
            <person name="Bowers J.E."/>
            <person name="Van der Hulst R."/>
            <person name="Ayyampalayam S."/>
            <person name="Mercati F."/>
            <person name="Riccardi P."/>
            <person name="McKain M.R."/>
            <person name="Kakrana A."/>
            <person name="Tang H."/>
            <person name="Ray J."/>
            <person name="Groenendijk J."/>
            <person name="Arikit S."/>
            <person name="Mathioni S.M."/>
            <person name="Nakano M."/>
            <person name="Shan H."/>
            <person name="Telgmann-Rauber A."/>
            <person name="Kanno A."/>
            <person name="Yue Z."/>
            <person name="Chen H."/>
            <person name="Li W."/>
            <person name="Chen Y."/>
            <person name="Xu X."/>
            <person name="Zhang Y."/>
            <person name="Luo S."/>
            <person name="Chen H."/>
            <person name="Gao J."/>
            <person name="Mao Z."/>
            <person name="Pires J.C."/>
            <person name="Luo M."/>
            <person name="Kudrna D."/>
            <person name="Wing R.A."/>
            <person name="Meyers B.C."/>
            <person name="Yi K."/>
            <person name="Kong H."/>
            <person name="Lavrijsen P."/>
            <person name="Sunseri F."/>
            <person name="Falavigna A."/>
            <person name="Ye Y."/>
            <person name="Leebens-Mack J.H."/>
            <person name="Chen G."/>
        </authorList>
    </citation>
    <scope>NUCLEOTIDE SEQUENCE [LARGE SCALE GENOMIC DNA]</scope>
    <source>
        <strain evidence="4">cv. DH0086</strain>
    </source>
</reference>
<dbReference type="PROSITE" id="PS51257">
    <property type="entry name" value="PROKAR_LIPOPROTEIN"/>
    <property type="match status" value="1"/>
</dbReference>